<dbReference type="PROSITE" id="PS51007">
    <property type="entry name" value="CYTC"/>
    <property type="match status" value="2"/>
</dbReference>
<feature type="binding site" description="covalent" evidence="8">
    <location>
        <position position="52"/>
    </location>
    <ligand>
        <name>heme c</name>
        <dbReference type="ChEBI" id="CHEBI:61717"/>
        <label>1</label>
    </ligand>
</feature>
<comment type="PTM">
    <text evidence="8">Binds 2 heme c groups covalently per subunit.</text>
</comment>
<keyword evidence="6" id="KW-0249">Electron transport</keyword>
<dbReference type="PANTHER" id="PTHR33751">
    <property type="entry name" value="CBB3-TYPE CYTOCHROME C OXIDASE SUBUNIT FIXP"/>
    <property type="match status" value="1"/>
</dbReference>
<feature type="binding site" description="covalent" evidence="8">
    <location>
        <position position="55"/>
    </location>
    <ligand>
        <name>heme c</name>
        <dbReference type="ChEBI" id="CHEBI:61717"/>
        <label>1</label>
    </ligand>
</feature>
<dbReference type="InterPro" id="IPR036909">
    <property type="entry name" value="Cyt_c-like_dom_sf"/>
</dbReference>
<gene>
    <name evidence="12" type="ORF">HMPREF9465_02026</name>
</gene>
<dbReference type="PATRIC" id="fig|742823.3.peg.2024"/>
<feature type="binding site" description="axial binding residue" evidence="9">
    <location>
        <position position="99"/>
    </location>
    <ligand>
        <name>heme c</name>
        <dbReference type="ChEBI" id="CHEBI:61717"/>
        <label>1</label>
    </ligand>
    <ligandPart>
        <name>Fe</name>
        <dbReference type="ChEBI" id="CHEBI:18248"/>
    </ligandPart>
</feature>
<feature type="binding site" description="axial binding residue" evidence="9">
    <location>
        <position position="56"/>
    </location>
    <ligand>
        <name>heme c</name>
        <dbReference type="ChEBI" id="CHEBI:61717"/>
        <label>1</label>
    </ligand>
    <ligandPart>
        <name>Fe</name>
        <dbReference type="ChEBI" id="CHEBI:18248"/>
    </ligandPart>
</feature>
<keyword evidence="5" id="KW-0574">Periplasm</keyword>
<dbReference type="Gene3D" id="1.10.760.10">
    <property type="entry name" value="Cytochrome c-like domain"/>
    <property type="match status" value="2"/>
</dbReference>
<name>K1KF57_9BURK</name>
<evidence type="ECO:0000256" key="7">
    <source>
        <dbReference type="ARBA" id="ARBA00023004"/>
    </source>
</evidence>
<feature type="chain" id="PRO_5003846794" description="Cytochrome c domain-containing protein" evidence="10">
    <location>
        <begin position="22"/>
        <end position="247"/>
    </location>
</feature>
<feature type="binding site" description="axial binding residue" evidence="9">
    <location>
        <position position="207"/>
    </location>
    <ligand>
        <name>heme c</name>
        <dbReference type="ChEBI" id="CHEBI:61717"/>
        <label>2</label>
    </ligand>
    <ligandPart>
        <name>Fe</name>
        <dbReference type="ChEBI" id="CHEBI:18248"/>
    </ligandPart>
</feature>
<sequence>MNARLMILSAFAALPMLASGAAFTPAELDKAVASLPKANVMGGFAVHSKQFCGSCHGPNGIAPTANWPHVAGQPFEVTAKALLDYRDGRRTGGAQAAIMTAAAKRLTDQQIADVSALYEMLPGPDGKTFDVGKKDRTPVEGVDVARLVRKGDPARAITPCAACHGMTGKGRSNGKVPVLHGQNPTYLAAQLRDYRDGRRDNDVLKEMRFFAQKLTDDEINALADFYAGETGWPGVKPARPAAKAAAK</sequence>
<evidence type="ECO:0000256" key="4">
    <source>
        <dbReference type="ARBA" id="ARBA00022723"/>
    </source>
</evidence>
<keyword evidence="4 9" id="KW-0479">Metal-binding</keyword>
<dbReference type="OrthoDB" id="9773456at2"/>
<dbReference type="InterPro" id="IPR009056">
    <property type="entry name" value="Cyt_c-like_dom"/>
</dbReference>
<feature type="domain" description="Cytochrome c" evidence="11">
    <location>
        <begin position="38"/>
        <end position="122"/>
    </location>
</feature>
<evidence type="ECO:0000259" key="11">
    <source>
        <dbReference type="PROSITE" id="PS51007"/>
    </source>
</evidence>
<evidence type="ECO:0000256" key="1">
    <source>
        <dbReference type="ARBA" id="ARBA00004418"/>
    </source>
</evidence>
<dbReference type="InterPro" id="IPR024167">
    <property type="entry name" value="Cytochrome_c4-like"/>
</dbReference>
<feature type="binding site" description="covalent" evidence="8">
    <location>
        <position position="163"/>
    </location>
    <ligand>
        <name>heme c</name>
        <dbReference type="ChEBI" id="CHEBI:61717"/>
        <label>2</label>
    </ligand>
</feature>
<dbReference type="SUPFAM" id="SSF46626">
    <property type="entry name" value="Cytochrome c"/>
    <property type="match status" value="2"/>
</dbReference>
<comment type="subcellular location">
    <subcellularLocation>
        <location evidence="1">Periplasm</location>
    </subcellularLocation>
</comment>
<evidence type="ECO:0000313" key="13">
    <source>
        <dbReference type="Proteomes" id="UP000005835"/>
    </source>
</evidence>
<evidence type="ECO:0000256" key="3">
    <source>
        <dbReference type="ARBA" id="ARBA00022617"/>
    </source>
</evidence>
<evidence type="ECO:0000256" key="5">
    <source>
        <dbReference type="ARBA" id="ARBA00022764"/>
    </source>
</evidence>
<keyword evidence="3 8" id="KW-0349">Heme</keyword>
<feature type="domain" description="Cytochrome c" evidence="11">
    <location>
        <begin position="146"/>
        <end position="230"/>
    </location>
</feature>
<proteinExistence type="predicted"/>
<dbReference type="GO" id="GO:0009055">
    <property type="term" value="F:electron transfer activity"/>
    <property type="evidence" value="ECO:0007669"/>
    <property type="project" value="InterPro"/>
</dbReference>
<evidence type="ECO:0000256" key="8">
    <source>
        <dbReference type="PIRSR" id="PIRSR000005-1"/>
    </source>
</evidence>
<organism evidence="12 13">
    <name type="scientific">Sutterella wadsworthensis 2_1_59BFAA</name>
    <dbReference type="NCBI Taxonomy" id="742823"/>
    <lineage>
        <taxon>Bacteria</taxon>
        <taxon>Pseudomonadati</taxon>
        <taxon>Pseudomonadota</taxon>
        <taxon>Betaproteobacteria</taxon>
        <taxon>Burkholderiales</taxon>
        <taxon>Sutterellaceae</taxon>
        <taxon>Sutterella</taxon>
    </lineage>
</organism>
<dbReference type="Pfam" id="PF00034">
    <property type="entry name" value="Cytochrom_C"/>
    <property type="match status" value="2"/>
</dbReference>
<protein>
    <recommendedName>
        <fullName evidence="11">Cytochrome c domain-containing protein</fullName>
    </recommendedName>
</protein>
<keyword evidence="2" id="KW-0813">Transport</keyword>
<reference evidence="12 13" key="1">
    <citation type="submission" date="2012-05" db="EMBL/GenBank/DDBJ databases">
        <title>The Genome Sequence of Sutterella wadsworthensis 2_1_59BFAA.</title>
        <authorList>
            <consortium name="The Broad Institute Genome Sequencing Platform"/>
            <person name="Earl A."/>
            <person name="Ward D."/>
            <person name="Feldgarden M."/>
            <person name="Gevers D."/>
            <person name="Daigneault M."/>
            <person name="Strauss J."/>
            <person name="Allen-Vercoe E."/>
            <person name="Walker B."/>
            <person name="Young S.K."/>
            <person name="Zeng Q."/>
            <person name="Gargeya S."/>
            <person name="Fitzgerald M."/>
            <person name="Haas B."/>
            <person name="Abouelleil A."/>
            <person name="Alvarado L."/>
            <person name="Arachchi H.M."/>
            <person name="Berlin A.M."/>
            <person name="Chapman S.B."/>
            <person name="Goldberg J."/>
            <person name="Griggs A."/>
            <person name="Gujja S."/>
            <person name="Hansen M."/>
            <person name="Howarth C."/>
            <person name="Imamovic A."/>
            <person name="Larimer J."/>
            <person name="McCowen C."/>
            <person name="Montmayeur A."/>
            <person name="Murphy C."/>
            <person name="Neiman D."/>
            <person name="Pearson M."/>
            <person name="Priest M."/>
            <person name="Roberts A."/>
            <person name="Saif S."/>
            <person name="Shea T."/>
            <person name="Sisk P."/>
            <person name="Sykes S."/>
            <person name="Wortman J."/>
            <person name="Nusbaum C."/>
            <person name="Birren B."/>
        </authorList>
    </citation>
    <scope>NUCLEOTIDE SEQUENCE [LARGE SCALE GENOMIC DNA]</scope>
    <source>
        <strain evidence="12 13">2_1_59BFAA</strain>
    </source>
</reference>
<keyword evidence="10" id="KW-0732">Signal</keyword>
<feature type="signal peptide" evidence="10">
    <location>
        <begin position="1"/>
        <end position="21"/>
    </location>
</feature>
<evidence type="ECO:0000256" key="6">
    <source>
        <dbReference type="ARBA" id="ARBA00022982"/>
    </source>
</evidence>
<evidence type="ECO:0000313" key="12">
    <source>
        <dbReference type="EMBL" id="EKB30359.1"/>
    </source>
</evidence>
<dbReference type="GO" id="GO:0005506">
    <property type="term" value="F:iron ion binding"/>
    <property type="evidence" value="ECO:0007669"/>
    <property type="project" value="InterPro"/>
</dbReference>
<dbReference type="HOGENOM" id="CLU_076280_0_1_4"/>
<evidence type="ECO:0000256" key="9">
    <source>
        <dbReference type="PIRSR" id="PIRSR000005-2"/>
    </source>
</evidence>
<dbReference type="InterPro" id="IPR050597">
    <property type="entry name" value="Cytochrome_c_Oxidase_Subunit"/>
</dbReference>
<keyword evidence="13" id="KW-1185">Reference proteome</keyword>
<evidence type="ECO:0000256" key="10">
    <source>
        <dbReference type="SAM" id="SignalP"/>
    </source>
</evidence>
<dbReference type="PANTHER" id="PTHR33751:SF9">
    <property type="entry name" value="CYTOCHROME C4"/>
    <property type="match status" value="1"/>
</dbReference>
<evidence type="ECO:0000256" key="2">
    <source>
        <dbReference type="ARBA" id="ARBA00022448"/>
    </source>
</evidence>
<dbReference type="STRING" id="742823.HMPREF9465_02026"/>
<dbReference type="Proteomes" id="UP000005835">
    <property type="component" value="Unassembled WGS sequence"/>
</dbReference>
<feature type="binding site" description="axial binding residue" evidence="9">
    <location>
        <position position="164"/>
    </location>
    <ligand>
        <name>heme c</name>
        <dbReference type="ChEBI" id="CHEBI:61717"/>
        <label>2</label>
    </ligand>
    <ligandPart>
        <name>Fe</name>
        <dbReference type="ChEBI" id="CHEBI:18248"/>
    </ligandPart>
</feature>
<dbReference type="PIRSF" id="PIRSF000005">
    <property type="entry name" value="Cytochrome_c4"/>
    <property type="match status" value="1"/>
</dbReference>
<dbReference type="GO" id="GO:0042597">
    <property type="term" value="C:periplasmic space"/>
    <property type="evidence" value="ECO:0007669"/>
    <property type="project" value="UniProtKB-SubCell"/>
</dbReference>
<feature type="binding site" description="covalent" evidence="8">
    <location>
        <position position="160"/>
    </location>
    <ligand>
        <name>heme c</name>
        <dbReference type="ChEBI" id="CHEBI:61717"/>
        <label>2</label>
    </ligand>
</feature>
<comment type="caution">
    <text evidence="12">The sequence shown here is derived from an EMBL/GenBank/DDBJ whole genome shotgun (WGS) entry which is preliminary data.</text>
</comment>
<dbReference type="EMBL" id="ADMG01000045">
    <property type="protein sequence ID" value="EKB30359.1"/>
    <property type="molecule type" value="Genomic_DNA"/>
</dbReference>
<dbReference type="GO" id="GO:0020037">
    <property type="term" value="F:heme binding"/>
    <property type="evidence" value="ECO:0007669"/>
    <property type="project" value="InterPro"/>
</dbReference>
<dbReference type="AlphaFoldDB" id="K1KF57"/>
<dbReference type="RefSeq" id="WP_005436722.1">
    <property type="nucleotide sequence ID" value="NZ_JH815520.1"/>
</dbReference>
<accession>K1KF57</accession>
<dbReference type="eggNOG" id="COG2863">
    <property type="taxonomic scope" value="Bacteria"/>
</dbReference>
<keyword evidence="7 9" id="KW-0408">Iron</keyword>